<proteinExistence type="predicted"/>
<dbReference type="EMBL" id="KF120209">
    <property type="protein sequence ID" value="AIA87480.1"/>
    <property type="molecule type" value="Genomic_DNA"/>
</dbReference>
<dbReference type="InterPro" id="IPR029044">
    <property type="entry name" value="Nucleotide-diphossugar_trans"/>
</dbReference>
<keyword evidence="4" id="KW-0812">Transmembrane</keyword>
<keyword evidence="5" id="KW-0448">Lipopolysaccharide biosynthesis</keyword>
<dbReference type="AlphaFoldDB" id="A0A060C395"/>
<evidence type="ECO:0000256" key="2">
    <source>
        <dbReference type="ARBA" id="ARBA00022676"/>
    </source>
</evidence>
<dbReference type="GO" id="GO:0016757">
    <property type="term" value="F:glycosyltransferase activity"/>
    <property type="evidence" value="ECO:0007669"/>
    <property type="project" value="UniProtKB-KW"/>
</dbReference>
<keyword evidence="6" id="KW-1133">Transmembrane helix</keyword>
<dbReference type="GO" id="GO:0005886">
    <property type="term" value="C:plasma membrane"/>
    <property type="evidence" value="ECO:0007669"/>
    <property type="project" value="TreeGrafter"/>
</dbReference>
<name>A0A060C395_9STRE</name>
<evidence type="ECO:0000256" key="6">
    <source>
        <dbReference type="ARBA" id="ARBA00022989"/>
    </source>
</evidence>
<dbReference type="InterPro" id="IPR001173">
    <property type="entry name" value="Glyco_trans_2-like"/>
</dbReference>
<dbReference type="PANTHER" id="PTHR48090">
    <property type="entry name" value="UNDECAPRENYL-PHOSPHATE 4-DEOXY-4-FORMAMIDO-L-ARABINOSE TRANSFERASE-RELATED"/>
    <property type="match status" value="1"/>
</dbReference>
<feature type="non-terminal residue" evidence="9">
    <location>
        <position position="1"/>
    </location>
</feature>
<evidence type="ECO:0000313" key="9">
    <source>
        <dbReference type="EMBL" id="AIA87480.1"/>
    </source>
</evidence>
<reference evidence="9" key="1">
    <citation type="journal article" date="2013" name="Environ. Microbiol.">
        <title>Seasonally variable intestinal metagenomes of the red palm weevil (Rhynchophorus ferrugineus).</title>
        <authorList>
            <person name="Jia S."/>
            <person name="Zhang X."/>
            <person name="Zhang G."/>
            <person name="Yin A."/>
            <person name="Zhang S."/>
            <person name="Li F."/>
            <person name="Wang L."/>
            <person name="Zhao D."/>
            <person name="Yun Q."/>
            <person name="Tala"/>
            <person name="Wang J."/>
            <person name="Sun G."/>
            <person name="Baabdullah M."/>
            <person name="Yu X."/>
            <person name="Hu S."/>
            <person name="Al-Mssallem I.S."/>
            <person name="Yu J."/>
        </authorList>
    </citation>
    <scope>NUCLEOTIDE SEQUENCE</scope>
</reference>
<evidence type="ECO:0000256" key="7">
    <source>
        <dbReference type="ARBA" id="ARBA00023136"/>
    </source>
</evidence>
<evidence type="ECO:0000256" key="1">
    <source>
        <dbReference type="ARBA" id="ARBA00022475"/>
    </source>
</evidence>
<sequence>SFTVSDDSLELVVPCYNEEESLRPFYEAIIAVRKQLHSRVSLIFVDDGSSDKTMDIMREFANADPDVHCIFFIT</sequence>
<organism evidence="9">
    <name type="scientific">uncultured Streptococcus sp</name>
    <dbReference type="NCBI Taxonomy" id="83427"/>
    <lineage>
        <taxon>Bacteria</taxon>
        <taxon>Bacillati</taxon>
        <taxon>Bacillota</taxon>
        <taxon>Bacilli</taxon>
        <taxon>Lactobacillales</taxon>
        <taxon>Streptococcaceae</taxon>
        <taxon>Streptococcus</taxon>
        <taxon>environmental samples</taxon>
    </lineage>
</organism>
<keyword evidence="1" id="KW-1003">Cell membrane</keyword>
<dbReference type="GO" id="GO:0009103">
    <property type="term" value="P:lipopolysaccharide biosynthetic process"/>
    <property type="evidence" value="ECO:0007669"/>
    <property type="project" value="UniProtKB-KW"/>
</dbReference>
<dbReference type="SUPFAM" id="SSF53448">
    <property type="entry name" value="Nucleotide-diphospho-sugar transferases"/>
    <property type="match status" value="1"/>
</dbReference>
<dbReference type="Gene3D" id="3.90.550.10">
    <property type="entry name" value="Spore Coat Polysaccharide Biosynthesis Protein SpsA, Chain A"/>
    <property type="match status" value="1"/>
</dbReference>
<feature type="domain" description="Glycosyltransferase 2-like" evidence="8">
    <location>
        <begin position="11"/>
        <end position="71"/>
    </location>
</feature>
<keyword evidence="2" id="KW-0328">Glycosyltransferase</keyword>
<evidence type="ECO:0000256" key="5">
    <source>
        <dbReference type="ARBA" id="ARBA00022985"/>
    </source>
</evidence>
<dbReference type="PANTHER" id="PTHR48090:SF3">
    <property type="entry name" value="UNDECAPRENYL-PHOSPHATE 4-DEOXY-4-FORMAMIDO-L-ARABINOSE TRANSFERASE"/>
    <property type="match status" value="1"/>
</dbReference>
<evidence type="ECO:0000256" key="3">
    <source>
        <dbReference type="ARBA" id="ARBA00022679"/>
    </source>
</evidence>
<accession>A0A060C395</accession>
<evidence type="ECO:0000256" key="4">
    <source>
        <dbReference type="ARBA" id="ARBA00022692"/>
    </source>
</evidence>
<keyword evidence="3" id="KW-0808">Transferase</keyword>
<keyword evidence="7" id="KW-0472">Membrane</keyword>
<dbReference type="Pfam" id="PF00535">
    <property type="entry name" value="Glycos_transf_2"/>
    <property type="match status" value="1"/>
</dbReference>
<dbReference type="InterPro" id="IPR050256">
    <property type="entry name" value="Glycosyltransferase_2"/>
</dbReference>
<evidence type="ECO:0000259" key="8">
    <source>
        <dbReference type="Pfam" id="PF00535"/>
    </source>
</evidence>
<protein>
    <submittedName>
        <fullName evidence="9">Glycos_transf_2</fullName>
    </submittedName>
</protein>